<sequence>MPKNSYSLKLSNWSPPPEQIEDIIPVKLSIENQIKLNCIVNEDIFLEYPWAYIRREKLFDMAAEVGLDFYKSKIEGYKPEWMLIGYASAELASTHFVVCLTESARDLIVSRNHKIKKNIDNKVLRMMEKFQSLADKKIIKPENVKCTDLSEPLFEIEINLRTSNLGKPRQLSSRKCEDTRDGCIELLLPPNLAFGNVPMKLITKSLQTTQQSISKEIQTYLGYPKNKWTNYDLFPPEETGEVDEPSVKQLAAREESSPTGHSETVTASEEKISSKQHQKDVTDEQVVMQRESLKRFFQTYLDETTDCVRYNSEINMHSDDIENLATIMQPECAHETAEMINYFIIEKCFLVDLSIVNGKVISDVAWHPNRPGSIAISYVRRSTVDLIDLCGDQPQVNYEEELRLGDNQACILVWSICDPLKPKLVLENCREIQVLSFCPSRDSVIVAGSTTGQVILWDLKKALDLTEENGNIARIQPEALSDPNNSHQCAIRGIHWLPSSCRLESTGKFSKIPDNMSMQFMTASEDGTVAFWDLLWQPDMQTPKSLINIVSAKMSLTDDLDRLDNIFHPHYRLILPPNNKEASYLMMIVDLCPASEDAYSHIQSDTGDPGCNDFARRLWLGTVQGEIVLISWRGQEIDEISQENTEVVTRSGFMHDGPIIRILRSSHLPDVLLTIGGSIFAIWKDNFLRRPLLWRKRKSMLTSCRWSDKPGVFLVTRSDGELETWDICRKTREPVHVQTTSGTLVAGVYVLEGGLVGACDYNGGFRVFDQLLLNDNLDYCARIEWFRKFIDREADRKREFYRWQDDYLKCDKTAVARKEARVAEETKRRHEEAREKFLKEQQEQARLKAERRAMRIPKSKETILKNKNIERMQSILLEKKGFSPKKLDEKKSPIVKQQEEKMIRMIKAREKVANQDGYFEQALVVEFPGATAGYTHGHEPIKSTADVVFELMSISKDEQSYSEVRGWALTMLDNAEMPKFEWDRVMAEARRRRDTLRNMSLL</sequence>
<dbReference type="SMART" id="SM00320">
    <property type="entry name" value="WD40"/>
    <property type="match status" value="3"/>
</dbReference>
<dbReference type="Gene3D" id="2.130.10.10">
    <property type="entry name" value="YVTN repeat-like/Quinoprotein amine dehydrogenase"/>
    <property type="match status" value="1"/>
</dbReference>
<dbReference type="InterPro" id="IPR015943">
    <property type="entry name" value="WD40/YVTN_repeat-like_dom_sf"/>
</dbReference>
<dbReference type="AlphaFoldDB" id="A0A6V7LD16"/>
<reference evidence="7" key="1">
    <citation type="submission" date="2020-07" db="EMBL/GenBank/DDBJ databases">
        <authorList>
            <person name="Ferguson B K."/>
        </authorList>
    </citation>
    <scope>NUCLEOTIDE SEQUENCE</scope>
    <source>
        <strain evidence="7">L06</strain>
    </source>
</reference>
<dbReference type="SUPFAM" id="SSF50978">
    <property type="entry name" value="WD40 repeat-like"/>
    <property type="match status" value="1"/>
</dbReference>
<name>A0A6V7LD16_9HYME</name>
<dbReference type="InterPro" id="IPR050687">
    <property type="entry name" value="Dynein_IC"/>
</dbReference>
<dbReference type="GO" id="GO:0036159">
    <property type="term" value="P:inner dynein arm assembly"/>
    <property type="evidence" value="ECO:0007669"/>
    <property type="project" value="TreeGrafter"/>
</dbReference>
<dbReference type="PANTHER" id="PTHR12442:SF5">
    <property type="entry name" value="DYNEIN AXONEMAL INTERMEDIATE CHAIN 3"/>
    <property type="match status" value="1"/>
</dbReference>
<feature type="compositionally biased region" description="Basic and acidic residues" evidence="6">
    <location>
        <begin position="268"/>
        <end position="282"/>
    </location>
</feature>
<accession>A0A6V7LD16</accession>
<keyword evidence="2" id="KW-0963">Cytoplasm</keyword>
<feature type="region of interest" description="Disordered" evidence="6">
    <location>
        <begin position="237"/>
        <end position="284"/>
    </location>
</feature>
<keyword evidence="5" id="KW-0175">Coiled coil</keyword>
<dbReference type="GO" id="GO:0036156">
    <property type="term" value="C:inner dynein arm"/>
    <property type="evidence" value="ECO:0007669"/>
    <property type="project" value="TreeGrafter"/>
</dbReference>
<evidence type="ECO:0008006" key="8">
    <source>
        <dbReference type="Google" id="ProtNLM"/>
    </source>
</evidence>
<evidence type="ECO:0000256" key="5">
    <source>
        <dbReference type="SAM" id="Coils"/>
    </source>
</evidence>
<gene>
    <name evidence="7" type="ORF">BBRV_LOCUS103517</name>
</gene>
<evidence type="ECO:0000256" key="1">
    <source>
        <dbReference type="ARBA" id="ARBA00004496"/>
    </source>
</evidence>
<evidence type="ECO:0000256" key="4">
    <source>
        <dbReference type="ARBA" id="ARBA00022737"/>
    </source>
</evidence>
<dbReference type="GO" id="GO:0045503">
    <property type="term" value="F:dynein light chain binding"/>
    <property type="evidence" value="ECO:0007669"/>
    <property type="project" value="TreeGrafter"/>
</dbReference>
<feature type="compositionally biased region" description="Polar residues" evidence="6">
    <location>
        <begin position="257"/>
        <end position="267"/>
    </location>
</feature>
<keyword evidence="3" id="KW-0853">WD repeat</keyword>
<dbReference type="GO" id="GO:0045504">
    <property type="term" value="F:dynein heavy chain binding"/>
    <property type="evidence" value="ECO:0007669"/>
    <property type="project" value="TreeGrafter"/>
</dbReference>
<keyword evidence="4" id="KW-0677">Repeat</keyword>
<dbReference type="EMBL" id="CADCXW020000342">
    <property type="protein sequence ID" value="CAD1574265.1"/>
    <property type="molecule type" value="Genomic_DNA"/>
</dbReference>
<feature type="coiled-coil region" evidence="5">
    <location>
        <begin position="816"/>
        <end position="850"/>
    </location>
</feature>
<protein>
    <recommendedName>
        <fullName evidence="8">WD repeat-containing protein 63</fullName>
    </recommendedName>
</protein>
<evidence type="ECO:0000313" key="7">
    <source>
        <dbReference type="EMBL" id="CAD1574265.1"/>
    </source>
</evidence>
<evidence type="ECO:0000256" key="2">
    <source>
        <dbReference type="ARBA" id="ARBA00022490"/>
    </source>
</evidence>
<dbReference type="InterPro" id="IPR036322">
    <property type="entry name" value="WD40_repeat_dom_sf"/>
</dbReference>
<proteinExistence type="predicted"/>
<organism evidence="7">
    <name type="scientific">Bracon brevicornis</name>
    <dbReference type="NCBI Taxonomy" id="1563983"/>
    <lineage>
        <taxon>Eukaryota</taxon>
        <taxon>Metazoa</taxon>
        <taxon>Ecdysozoa</taxon>
        <taxon>Arthropoda</taxon>
        <taxon>Hexapoda</taxon>
        <taxon>Insecta</taxon>
        <taxon>Pterygota</taxon>
        <taxon>Neoptera</taxon>
        <taxon>Endopterygota</taxon>
        <taxon>Hymenoptera</taxon>
        <taxon>Apocrita</taxon>
        <taxon>Ichneumonoidea</taxon>
        <taxon>Braconidae</taxon>
        <taxon>Braconinae</taxon>
        <taxon>Bracon</taxon>
    </lineage>
</organism>
<dbReference type="PANTHER" id="PTHR12442">
    <property type="entry name" value="DYNEIN INTERMEDIATE CHAIN"/>
    <property type="match status" value="1"/>
</dbReference>
<dbReference type="GO" id="GO:0060294">
    <property type="term" value="P:cilium movement involved in cell motility"/>
    <property type="evidence" value="ECO:0007669"/>
    <property type="project" value="TreeGrafter"/>
</dbReference>
<evidence type="ECO:0000256" key="6">
    <source>
        <dbReference type="SAM" id="MobiDB-lite"/>
    </source>
</evidence>
<evidence type="ECO:0000256" key="3">
    <source>
        <dbReference type="ARBA" id="ARBA00022574"/>
    </source>
</evidence>
<dbReference type="InterPro" id="IPR001680">
    <property type="entry name" value="WD40_rpt"/>
</dbReference>
<comment type="subcellular location">
    <subcellularLocation>
        <location evidence="1">Cytoplasm</location>
    </subcellularLocation>
</comment>